<evidence type="ECO:0000313" key="5">
    <source>
        <dbReference type="EMBL" id="KAK1427359.1"/>
    </source>
</evidence>
<evidence type="ECO:0000256" key="2">
    <source>
        <dbReference type="ARBA" id="ARBA00011738"/>
    </source>
</evidence>
<dbReference type="AlphaFoldDB" id="A0AAD8KRA0"/>
<dbReference type="Proteomes" id="UP001229421">
    <property type="component" value="Unassembled WGS sequence"/>
</dbReference>
<comment type="caution">
    <text evidence="5">The sequence shown here is derived from an EMBL/GenBank/DDBJ whole genome shotgun (WGS) entry which is preliminary data.</text>
</comment>
<comment type="subunit">
    <text evidence="2 4">Homodimer.</text>
</comment>
<evidence type="ECO:0000256" key="4">
    <source>
        <dbReference type="RuleBase" id="RU363099"/>
    </source>
</evidence>
<organism evidence="5 6">
    <name type="scientific">Tagetes erecta</name>
    <name type="common">African marigold</name>
    <dbReference type="NCBI Taxonomy" id="13708"/>
    <lineage>
        <taxon>Eukaryota</taxon>
        <taxon>Viridiplantae</taxon>
        <taxon>Streptophyta</taxon>
        <taxon>Embryophyta</taxon>
        <taxon>Tracheophyta</taxon>
        <taxon>Spermatophyta</taxon>
        <taxon>Magnoliopsida</taxon>
        <taxon>eudicotyledons</taxon>
        <taxon>Gunneridae</taxon>
        <taxon>Pentapetalae</taxon>
        <taxon>asterids</taxon>
        <taxon>campanulids</taxon>
        <taxon>Asterales</taxon>
        <taxon>Asteraceae</taxon>
        <taxon>Asteroideae</taxon>
        <taxon>Heliantheae alliance</taxon>
        <taxon>Tageteae</taxon>
        <taxon>Tagetes</taxon>
    </lineage>
</organism>
<evidence type="ECO:0000313" key="6">
    <source>
        <dbReference type="Proteomes" id="UP001229421"/>
    </source>
</evidence>
<protein>
    <recommendedName>
        <fullName evidence="4">Dirigent protein</fullName>
    </recommendedName>
</protein>
<keyword evidence="6" id="KW-1185">Reference proteome</keyword>
<comment type="function">
    <text evidence="4">Dirigent proteins impart stereoselectivity on the phenoxy radical-coupling reaction, yielding optically active lignans from two molecules of coniferyl alcohol in the biosynthesis of lignans, flavonolignans, and alkaloids and thus plays a central role in plant secondary metabolism.</text>
</comment>
<evidence type="ECO:0000256" key="3">
    <source>
        <dbReference type="ARBA" id="ARBA00022525"/>
    </source>
</evidence>
<dbReference type="Gene3D" id="2.40.480.10">
    <property type="entry name" value="Allene oxide cyclase-like"/>
    <property type="match status" value="1"/>
</dbReference>
<dbReference type="GO" id="GO:0048046">
    <property type="term" value="C:apoplast"/>
    <property type="evidence" value="ECO:0007669"/>
    <property type="project" value="UniProtKB-SubCell"/>
</dbReference>
<name>A0AAD8KRA0_TARER</name>
<dbReference type="InterPro" id="IPR044859">
    <property type="entry name" value="Allene_oxi_cyc_Dirigent"/>
</dbReference>
<dbReference type="GO" id="GO:0009699">
    <property type="term" value="P:phenylpropanoid biosynthetic process"/>
    <property type="evidence" value="ECO:0007669"/>
    <property type="project" value="UniProtKB-ARBA"/>
</dbReference>
<keyword evidence="3 4" id="KW-0964">Secreted</keyword>
<dbReference type="Pfam" id="PF03018">
    <property type="entry name" value="Dirigent"/>
    <property type="match status" value="1"/>
</dbReference>
<accession>A0AAD8KRA0</accession>
<dbReference type="PANTHER" id="PTHR21495">
    <property type="entry name" value="NUCLEOPORIN-RELATED"/>
    <property type="match status" value="1"/>
</dbReference>
<comment type="subcellular location">
    <subcellularLocation>
        <location evidence="4">Secreted</location>
        <location evidence="4">Extracellular space</location>
        <location evidence="4">Apoplast</location>
    </subcellularLocation>
</comment>
<gene>
    <name evidence="5" type="ORF">QVD17_16042</name>
</gene>
<comment type="similarity">
    <text evidence="1 4">Belongs to the plant dirigent protein family.</text>
</comment>
<keyword evidence="4" id="KW-0052">Apoplast</keyword>
<dbReference type="InterPro" id="IPR004265">
    <property type="entry name" value="Dirigent"/>
</dbReference>
<evidence type="ECO:0000256" key="1">
    <source>
        <dbReference type="ARBA" id="ARBA00010746"/>
    </source>
</evidence>
<sequence length="185" mass="20316">MLSNTLIFCVSVTLAVLVVILLATVSPLPHTKPSSNPWLALSLYIQQPQTKSVPNTRAVAPQDAGALIFHRVLTEEPKNTSRVIGKAQGFIIPVEQFAHSGFNIIYLTFDTREYSGSVSIQAKSTGSDRKDEFSVVGGTGSFAFVRGIAILTQKDDRDTDLFVPYHIKLHLKYPNRSNTIPAKMT</sequence>
<reference evidence="5" key="1">
    <citation type="journal article" date="2023" name="bioRxiv">
        <title>Improved chromosome-level genome assembly for marigold (Tagetes erecta).</title>
        <authorList>
            <person name="Jiang F."/>
            <person name="Yuan L."/>
            <person name="Wang S."/>
            <person name="Wang H."/>
            <person name="Xu D."/>
            <person name="Wang A."/>
            <person name="Fan W."/>
        </authorList>
    </citation>
    <scope>NUCLEOTIDE SEQUENCE</scope>
    <source>
        <strain evidence="5">WSJ</strain>
        <tissue evidence="5">Leaf</tissue>
    </source>
</reference>
<proteinExistence type="inferred from homology"/>
<dbReference type="EMBL" id="JAUHHV010000004">
    <property type="protein sequence ID" value="KAK1427359.1"/>
    <property type="molecule type" value="Genomic_DNA"/>
</dbReference>